<evidence type="ECO:0000313" key="4">
    <source>
        <dbReference type="EMBL" id="ORY06984.1"/>
    </source>
</evidence>
<dbReference type="PANTHER" id="PTHR36167:SF3">
    <property type="entry name" value="C2H2 FINGER DOMAIN TRANSCRIPTION FACTOR (EUROFUNG)-RELATED"/>
    <property type="match status" value="1"/>
</dbReference>
<dbReference type="InterPro" id="IPR036236">
    <property type="entry name" value="Znf_C2H2_sf"/>
</dbReference>
<keyword evidence="5" id="KW-1185">Reference proteome</keyword>
<proteinExistence type="predicted"/>
<dbReference type="OrthoDB" id="1939603at2759"/>
<dbReference type="Gene3D" id="3.30.160.60">
    <property type="entry name" value="Classic Zinc Finger"/>
    <property type="match status" value="1"/>
</dbReference>
<accession>A0A1Y1ZA46</accession>
<gene>
    <name evidence="4" type="ORF">K493DRAFT_199046</name>
</gene>
<comment type="caution">
    <text evidence="4">The sequence shown here is derived from an EMBL/GenBank/DDBJ whole genome shotgun (WGS) entry which is preliminary data.</text>
</comment>
<feature type="non-terminal residue" evidence="4">
    <location>
        <position position="82"/>
    </location>
</feature>
<dbReference type="STRING" id="1314790.A0A1Y1ZA46"/>
<feature type="compositionally biased region" description="Basic and acidic residues" evidence="2">
    <location>
        <begin position="65"/>
        <end position="82"/>
    </location>
</feature>
<feature type="domain" description="C2H2-type" evidence="3">
    <location>
        <begin position="34"/>
        <end position="65"/>
    </location>
</feature>
<dbReference type="EMBL" id="MCFE01000012">
    <property type="protein sequence ID" value="ORY06984.1"/>
    <property type="molecule type" value="Genomic_DNA"/>
</dbReference>
<feature type="region of interest" description="Disordered" evidence="2">
    <location>
        <begin position="57"/>
        <end position="82"/>
    </location>
</feature>
<protein>
    <recommendedName>
        <fullName evidence="3">C2H2-type domain-containing protein</fullName>
    </recommendedName>
</protein>
<evidence type="ECO:0000259" key="3">
    <source>
        <dbReference type="PROSITE" id="PS50157"/>
    </source>
</evidence>
<organism evidence="4 5">
    <name type="scientific">Basidiobolus meristosporus CBS 931.73</name>
    <dbReference type="NCBI Taxonomy" id="1314790"/>
    <lineage>
        <taxon>Eukaryota</taxon>
        <taxon>Fungi</taxon>
        <taxon>Fungi incertae sedis</taxon>
        <taxon>Zoopagomycota</taxon>
        <taxon>Entomophthoromycotina</taxon>
        <taxon>Basidiobolomycetes</taxon>
        <taxon>Basidiobolales</taxon>
        <taxon>Basidiobolaceae</taxon>
        <taxon>Basidiobolus</taxon>
    </lineage>
</organism>
<dbReference type="Proteomes" id="UP000193498">
    <property type="component" value="Unassembled WGS sequence"/>
</dbReference>
<keyword evidence="1" id="KW-0863">Zinc-finger</keyword>
<keyword evidence="1" id="KW-0479">Metal-binding</keyword>
<dbReference type="GO" id="GO:0008270">
    <property type="term" value="F:zinc ion binding"/>
    <property type="evidence" value="ECO:0007669"/>
    <property type="project" value="UniProtKB-KW"/>
</dbReference>
<dbReference type="InterPro" id="IPR039327">
    <property type="entry name" value="CON7-like"/>
</dbReference>
<sequence>SNDDSQKEFSFVSLPGVNSKKRPRRRFDEIERLYACSWPGCSKSYGTLNHLNAHVTMQKHGSKRQPSEFKELRKYWKQQKQD</sequence>
<dbReference type="InterPro" id="IPR013087">
    <property type="entry name" value="Znf_C2H2_type"/>
</dbReference>
<dbReference type="PANTHER" id="PTHR36167">
    <property type="entry name" value="C2H2 FINGER DOMAIN TRANSCRIPTION FACTOR (EUROFUNG)-RELATED"/>
    <property type="match status" value="1"/>
</dbReference>
<feature type="non-terminal residue" evidence="4">
    <location>
        <position position="1"/>
    </location>
</feature>
<evidence type="ECO:0000256" key="1">
    <source>
        <dbReference type="PROSITE-ProRule" id="PRU00042"/>
    </source>
</evidence>
<reference evidence="4 5" key="1">
    <citation type="submission" date="2016-07" db="EMBL/GenBank/DDBJ databases">
        <title>Pervasive Adenine N6-methylation of Active Genes in Fungi.</title>
        <authorList>
            <consortium name="DOE Joint Genome Institute"/>
            <person name="Mondo S.J."/>
            <person name="Dannebaum R.O."/>
            <person name="Kuo R.C."/>
            <person name="Labutti K."/>
            <person name="Haridas S."/>
            <person name="Kuo A."/>
            <person name="Salamov A."/>
            <person name="Ahrendt S.R."/>
            <person name="Lipzen A."/>
            <person name="Sullivan W."/>
            <person name="Andreopoulos W.B."/>
            <person name="Clum A."/>
            <person name="Lindquist E."/>
            <person name="Daum C."/>
            <person name="Ramamoorthy G.K."/>
            <person name="Gryganskyi A."/>
            <person name="Culley D."/>
            <person name="Magnuson J.K."/>
            <person name="James T.Y."/>
            <person name="O'Malley M.A."/>
            <person name="Stajich J.E."/>
            <person name="Spatafora J.W."/>
            <person name="Visel A."/>
            <person name="Grigoriev I.V."/>
        </authorList>
    </citation>
    <scope>NUCLEOTIDE SEQUENCE [LARGE SCALE GENOMIC DNA]</scope>
    <source>
        <strain evidence="4 5">CBS 931.73</strain>
    </source>
</reference>
<dbReference type="PROSITE" id="PS00028">
    <property type="entry name" value="ZINC_FINGER_C2H2_1"/>
    <property type="match status" value="1"/>
</dbReference>
<dbReference type="AlphaFoldDB" id="A0A1Y1ZA46"/>
<dbReference type="InParanoid" id="A0A1Y1ZA46"/>
<evidence type="ECO:0000313" key="5">
    <source>
        <dbReference type="Proteomes" id="UP000193498"/>
    </source>
</evidence>
<keyword evidence="1" id="KW-0862">Zinc</keyword>
<dbReference type="PROSITE" id="PS50157">
    <property type="entry name" value="ZINC_FINGER_C2H2_2"/>
    <property type="match status" value="1"/>
</dbReference>
<name>A0A1Y1ZA46_9FUNG</name>
<evidence type="ECO:0000256" key="2">
    <source>
        <dbReference type="SAM" id="MobiDB-lite"/>
    </source>
</evidence>
<dbReference type="GO" id="GO:0006355">
    <property type="term" value="P:regulation of DNA-templated transcription"/>
    <property type="evidence" value="ECO:0007669"/>
    <property type="project" value="InterPro"/>
</dbReference>
<dbReference type="SUPFAM" id="SSF57667">
    <property type="entry name" value="beta-beta-alpha zinc fingers"/>
    <property type="match status" value="1"/>
</dbReference>